<reference evidence="1 2" key="1">
    <citation type="submission" date="2020-10" db="EMBL/GenBank/DDBJ databases">
        <title>Campylobacter and Helicobacter PacBio genomes.</title>
        <authorList>
            <person name="Lane C."/>
        </authorList>
    </citation>
    <scope>NUCLEOTIDE SEQUENCE [LARGE SCALE GENOMIC DNA]</scope>
    <source>
        <strain evidence="1 2">2016D-0077</strain>
    </source>
</reference>
<evidence type="ECO:0000313" key="2">
    <source>
        <dbReference type="Proteomes" id="UP000594749"/>
    </source>
</evidence>
<proteinExistence type="predicted"/>
<name>A0A7M1LH18_9BACT</name>
<organism evidence="1 2">
    <name type="scientific">Campylobacter corcagiensis</name>
    <dbReference type="NCBI Taxonomy" id="1448857"/>
    <lineage>
        <taxon>Bacteria</taxon>
        <taxon>Pseudomonadati</taxon>
        <taxon>Campylobacterota</taxon>
        <taxon>Epsilonproteobacteria</taxon>
        <taxon>Campylobacterales</taxon>
        <taxon>Campylobacteraceae</taxon>
        <taxon>Campylobacter</taxon>
    </lineage>
</organism>
<dbReference type="EMBL" id="CP063078">
    <property type="protein sequence ID" value="QOQ87887.1"/>
    <property type="molecule type" value="Genomic_DNA"/>
</dbReference>
<protein>
    <recommendedName>
        <fullName evidence="3">TerB family tellurite resistance protein</fullName>
    </recommendedName>
</protein>
<keyword evidence="2" id="KW-1185">Reference proteome</keyword>
<evidence type="ECO:0000313" key="1">
    <source>
        <dbReference type="EMBL" id="QOQ87887.1"/>
    </source>
</evidence>
<evidence type="ECO:0008006" key="3">
    <source>
        <dbReference type="Google" id="ProtNLM"/>
    </source>
</evidence>
<dbReference type="Proteomes" id="UP000594749">
    <property type="component" value="Chromosome"/>
</dbReference>
<sequence>MGIRVKFLSFFRELFLYHSSSLEFRAKIYAAILLPKGQISDKDYKILKELADEIYPKQPLRADLLVSITKEYVFRVNTYKEYTLDRLLKDIDYDLKHNKKFIQKINFQRLRCLINADSKGYALVQQRVYEFLLKEVEIYS</sequence>
<dbReference type="AlphaFoldDB" id="A0A7M1LH18"/>
<dbReference type="OrthoDB" id="5372793at2"/>
<accession>A0A7M1LH18</accession>
<gene>
    <name evidence="1" type="ORF">IMC76_03545</name>
</gene>
<dbReference type="RefSeq" id="WP_025802209.1">
    <property type="nucleotide sequence ID" value="NZ_CP053842.1"/>
</dbReference>